<dbReference type="GO" id="GO:0008233">
    <property type="term" value="F:peptidase activity"/>
    <property type="evidence" value="ECO:0007669"/>
    <property type="project" value="UniProtKB-KW"/>
</dbReference>
<keyword evidence="4" id="KW-0378">Hydrolase</keyword>
<comment type="caution">
    <text evidence="8">The sequence shown here is derived from an EMBL/GenBank/DDBJ whole genome shotgun (WGS) entry which is preliminary data.</text>
</comment>
<feature type="region of interest" description="Disordered" evidence="7">
    <location>
        <begin position="250"/>
        <end position="274"/>
    </location>
</feature>
<keyword evidence="2" id="KW-0963">Cytoplasm</keyword>
<dbReference type="PANTHER" id="PTHR10381">
    <property type="entry name" value="ATP-DEPENDENT CLP PROTEASE PROTEOLYTIC SUBUNIT"/>
    <property type="match status" value="1"/>
</dbReference>
<dbReference type="Pfam" id="PF00574">
    <property type="entry name" value="CLP_protease"/>
    <property type="match status" value="1"/>
</dbReference>
<evidence type="ECO:0000256" key="6">
    <source>
        <dbReference type="RuleBase" id="RU003567"/>
    </source>
</evidence>
<keyword evidence="9" id="KW-1185">Reference proteome</keyword>
<evidence type="ECO:0000256" key="5">
    <source>
        <dbReference type="ARBA" id="ARBA00022825"/>
    </source>
</evidence>
<dbReference type="PRINTS" id="PR00127">
    <property type="entry name" value="CLPPROTEASEP"/>
</dbReference>
<accession>A0A1H0SEY4</accession>
<dbReference type="InterPro" id="IPR029045">
    <property type="entry name" value="ClpP/crotonase-like_dom_sf"/>
</dbReference>
<dbReference type="CDD" id="cd07016">
    <property type="entry name" value="S14_ClpP_1"/>
    <property type="match status" value="1"/>
</dbReference>
<evidence type="ECO:0000256" key="1">
    <source>
        <dbReference type="ARBA" id="ARBA00007039"/>
    </source>
</evidence>
<comment type="similarity">
    <text evidence="1 6">Belongs to the peptidase S14 family.</text>
</comment>
<dbReference type="RefSeq" id="WP_090229673.1">
    <property type="nucleotide sequence ID" value="NZ_FNJC01000004.1"/>
</dbReference>
<dbReference type="EMBL" id="FNJC01000004">
    <property type="protein sequence ID" value="SDP40362.1"/>
    <property type="molecule type" value="Genomic_DNA"/>
</dbReference>
<name>A0A1H0SEY4_9HYPH</name>
<keyword evidence="3 8" id="KW-0645">Protease</keyword>
<proteinExistence type="inferred from homology"/>
<evidence type="ECO:0000256" key="7">
    <source>
        <dbReference type="SAM" id="MobiDB-lite"/>
    </source>
</evidence>
<dbReference type="NCBIfam" id="NF045542">
    <property type="entry name" value="Clp_rel_HeadMat"/>
    <property type="match status" value="1"/>
</dbReference>
<dbReference type="PANTHER" id="PTHR10381:SF70">
    <property type="entry name" value="ATP-DEPENDENT CLP PROTEASE PROTEOLYTIC SUBUNIT"/>
    <property type="match status" value="1"/>
</dbReference>
<dbReference type="GO" id="GO:0006508">
    <property type="term" value="P:proteolysis"/>
    <property type="evidence" value="ECO:0007669"/>
    <property type="project" value="UniProtKB-KW"/>
</dbReference>
<keyword evidence="5" id="KW-0720">Serine protease</keyword>
<evidence type="ECO:0000256" key="3">
    <source>
        <dbReference type="ARBA" id="ARBA00022670"/>
    </source>
</evidence>
<evidence type="ECO:0000313" key="8">
    <source>
        <dbReference type="EMBL" id="SDP40362.1"/>
    </source>
</evidence>
<dbReference type="InterPro" id="IPR023562">
    <property type="entry name" value="ClpP/TepA"/>
</dbReference>
<dbReference type="InterPro" id="IPR001907">
    <property type="entry name" value="ClpP"/>
</dbReference>
<sequence length="290" mass="31785">MTLRRLPEARVNRTRTASELRAEIPVRALDRWNPGIRAAMDDVDPSISIFDVIGQDFWTGEGVTAKRISAALRSIGDRDVTVNINSPGGDYFEGLAIYNLLRQHQARVTVNVVGLAASAASVIAMAGDEVRIARAGFMMIHNTQWIAIGDRHAMREVADTMEPFDQAAVDIYAARTGLADADIAEMMDAETWMGGRKAVENGFADGLLAADEVIDEDEPEDRAHLTAHRLETLMARMGVPRGERRKMIKDLRGTPRAAGTGTPRAAEADTPRAVREEEAVSDLLVQLRRV</sequence>
<dbReference type="SUPFAM" id="SSF52096">
    <property type="entry name" value="ClpP/crotonase"/>
    <property type="match status" value="1"/>
</dbReference>
<evidence type="ECO:0000256" key="4">
    <source>
        <dbReference type="ARBA" id="ARBA00022801"/>
    </source>
</evidence>
<gene>
    <name evidence="8" type="ORF">SAMN04488061_2871</name>
</gene>
<dbReference type="Gene3D" id="3.90.226.10">
    <property type="entry name" value="2-enoyl-CoA Hydratase, Chain A, domain 1"/>
    <property type="match status" value="1"/>
</dbReference>
<organism evidence="8 9">
    <name type="scientific">Filomicrobium insigne</name>
    <dbReference type="NCBI Taxonomy" id="418854"/>
    <lineage>
        <taxon>Bacteria</taxon>
        <taxon>Pseudomonadati</taxon>
        <taxon>Pseudomonadota</taxon>
        <taxon>Alphaproteobacteria</taxon>
        <taxon>Hyphomicrobiales</taxon>
        <taxon>Hyphomicrobiaceae</taxon>
        <taxon>Filomicrobium</taxon>
    </lineage>
</organism>
<dbReference type="Proteomes" id="UP000198795">
    <property type="component" value="Unassembled WGS sequence"/>
</dbReference>
<evidence type="ECO:0000256" key="2">
    <source>
        <dbReference type="ARBA" id="ARBA00022490"/>
    </source>
</evidence>
<protein>
    <recommendedName>
        <fullName evidence="6">ATP-dependent Clp protease proteolytic subunit</fullName>
    </recommendedName>
</protein>
<reference evidence="8 9" key="1">
    <citation type="submission" date="2016-10" db="EMBL/GenBank/DDBJ databases">
        <authorList>
            <person name="Varghese N."/>
            <person name="Submissions S."/>
        </authorList>
    </citation>
    <scope>NUCLEOTIDE SEQUENCE [LARGE SCALE GENOMIC DNA]</scope>
    <source>
        <strain evidence="8 9">CGMCC 1.6497</strain>
    </source>
</reference>
<evidence type="ECO:0000313" key="9">
    <source>
        <dbReference type="Proteomes" id="UP000198795"/>
    </source>
</evidence>